<dbReference type="NCBIfam" id="TIGR00138">
    <property type="entry name" value="rsmG_gidB"/>
    <property type="match status" value="1"/>
</dbReference>
<dbReference type="EMBL" id="JBHRVA010000002">
    <property type="protein sequence ID" value="MFC3301975.1"/>
    <property type="molecule type" value="Genomic_DNA"/>
</dbReference>
<evidence type="ECO:0000256" key="1">
    <source>
        <dbReference type="ARBA" id="ARBA00022490"/>
    </source>
</evidence>
<sequence length="211" mass="23571">MSLDSAEAFFAHIDASPEERARFRAYDAELIETAAHTNIVARGSLPERWERHYADSAQLWALLPNSARRLLDFGSGAGFPGMVLAILAADRVPALRLSLCDSVGKKAAFLQRVIERTGLRNVIVSNRRVENFPEHDRFDTITARAVTALPGLLDFAVPRLAEGGTMIFPKGQRAQQEVDEARERWSFDLESMASQTDPDARILLIRDPKRK</sequence>
<keyword evidence="3 6" id="KW-0489">Methyltransferase</keyword>
<gene>
    <name evidence="6 7" type="primary">rsmG</name>
    <name evidence="7" type="ORF">ACFONP_04445</name>
</gene>
<keyword evidence="2 6" id="KW-0698">rRNA processing</keyword>
<comment type="function">
    <text evidence="6">Specifically methylates the N7 position of guanine in position 527 of 16S rRNA.</text>
</comment>
<organism evidence="7 8">
    <name type="scientific">Parvularcula lutaonensis</name>
    <dbReference type="NCBI Taxonomy" id="491923"/>
    <lineage>
        <taxon>Bacteria</taxon>
        <taxon>Pseudomonadati</taxon>
        <taxon>Pseudomonadota</taxon>
        <taxon>Alphaproteobacteria</taxon>
        <taxon>Parvularculales</taxon>
        <taxon>Parvularculaceae</taxon>
        <taxon>Parvularcula</taxon>
    </lineage>
</organism>
<proteinExistence type="inferred from homology"/>
<comment type="similarity">
    <text evidence="6">Belongs to the methyltransferase superfamily. RNA methyltransferase RsmG family.</text>
</comment>
<evidence type="ECO:0000256" key="4">
    <source>
        <dbReference type="ARBA" id="ARBA00022679"/>
    </source>
</evidence>
<accession>A0ABV7M948</accession>
<dbReference type="PANTHER" id="PTHR31760">
    <property type="entry name" value="S-ADENOSYL-L-METHIONINE-DEPENDENT METHYLTRANSFERASES SUPERFAMILY PROTEIN"/>
    <property type="match status" value="1"/>
</dbReference>
<reference evidence="8" key="1">
    <citation type="journal article" date="2019" name="Int. J. Syst. Evol. Microbiol.">
        <title>The Global Catalogue of Microorganisms (GCM) 10K type strain sequencing project: providing services to taxonomists for standard genome sequencing and annotation.</title>
        <authorList>
            <consortium name="The Broad Institute Genomics Platform"/>
            <consortium name="The Broad Institute Genome Sequencing Center for Infectious Disease"/>
            <person name="Wu L."/>
            <person name="Ma J."/>
        </authorList>
    </citation>
    <scope>NUCLEOTIDE SEQUENCE [LARGE SCALE GENOMIC DNA]</scope>
    <source>
        <strain evidence="8">KCTC 22245</strain>
    </source>
</reference>
<feature type="binding site" evidence="6">
    <location>
        <position position="144"/>
    </location>
    <ligand>
        <name>S-adenosyl-L-methionine</name>
        <dbReference type="ChEBI" id="CHEBI:59789"/>
    </ligand>
</feature>
<comment type="caution">
    <text evidence="7">The sequence shown here is derived from an EMBL/GenBank/DDBJ whole genome shotgun (WGS) entry which is preliminary data.</text>
</comment>
<feature type="binding site" evidence="6">
    <location>
        <position position="74"/>
    </location>
    <ligand>
        <name>S-adenosyl-L-methionine</name>
        <dbReference type="ChEBI" id="CHEBI:59789"/>
    </ligand>
</feature>
<dbReference type="SUPFAM" id="SSF53335">
    <property type="entry name" value="S-adenosyl-L-methionine-dependent methyltransferases"/>
    <property type="match status" value="1"/>
</dbReference>
<evidence type="ECO:0000256" key="3">
    <source>
        <dbReference type="ARBA" id="ARBA00022603"/>
    </source>
</evidence>
<dbReference type="Proteomes" id="UP001595607">
    <property type="component" value="Unassembled WGS sequence"/>
</dbReference>
<keyword evidence="1 6" id="KW-0963">Cytoplasm</keyword>
<evidence type="ECO:0000313" key="7">
    <source>
        <dbReference type="EMBL" id="MFC3301975.1"/>
    </source>
</evidence>
<dbReference type="EC" id="2.1.1.170" evidence="6"/>
<dbReference type="GO" id="GO:0008168">
    <property type="term" value="F:methyltransferase activity"/>
    <property type="evidence" value="ECO:0007669"/>
    <property type="project" value="UniProtKB-KW"/>
</dbReference>
<keyword evidence="4 6" id="KW-0808">Transferase</keyword>
<dbReference type="HAMAP" id="MF_00074">
    <property type="entry name" value="16SrRNA_methyltr_G"/>
    <property type="match status" value="1"/>
</dbReference>
<feature type="binding site" evidence="6">
    <location>
        <position position="79"/>
    </location>
    <ligand>
        <name>S-adenosyl-L-methionine</name>
        <dbReference type="ChEBI" id="CHEBI:59789"/>
    </ligand>
</feature>
<name>A0ABV7M948_9PROT</name>
<dbReference type="RefSeq" id="WP_189573942.1">
    <property type="nucleotide sequence ID" value="NZ_BMXU01000001.1"/>
</dbReference>
<feature type="binding site" evidence="6">
    <location>
        <begin position="129"/>
        <end position="130"/>
    </location>
    <ligand>
        <name>S-adenosyl-L-methionine</name>
        <dbReference type="ChEBI" id="CHEBI:59789"/>
    </ligand>
</feature>
<evidence type="ECO:0000256" key="2">
    <source>
        <dbReference type="ARBA" id="ARBA00022552"/>
    </source>
</evidence>
<comment type="catalytic activity">
    <reaction evidence="6">
        <text>guanosine(527) in 16S rRNA + S-adenosyl-L-methionine = N(7)-methylguanosine(527) in 16S rRNA + S-adenosyl-L-homocysteine</text>
        <dbReference type="Rhea" id="RHEA:42732"/>
        <dbReference type="Rhea" id="RHEA-COMP:10209"/>
        <dbReference type="Rhea" id="RHEA-COMP:10210"/>
        <dbReference type="ChEBI" id="CHEBI:57856"/>
        <dbReference type="ChEBI" id="CHEBI:59789"/>
        <dbReference type="ChEBI" id="CHEBI:74269"/>
        <dbReference type="ChEBI" id="CHEBI:74480"/>
        <dbReference type="EC" id="2.1.1.170"/>
    </reaction>
</comment>
<comment type="subcellular location">
    <subcellularLocation>
        <location evidence="6">Cytoplasm</location>
    </subcellularLocation>
</comment>
<evidence type="ECO:0000313" key="8">
    <source>
        <dbReference type="Proteomes" id="UP001595607"/>
    </source>
</evidence>
<protein>
    <recommendedName>
        <fullName evidence="6">Ribosomal RNA small subunit methyltransferase G</fullName>
        <ecNumber evidence="6">2.1.1.170</ecNumber>
    </recommendedName>
    <alternativeName>
        <fullName evidence="6">16S rRNA 7-methylguanosine methyltransferase</fullName>
        <shortName evidence="6">16S rRNA m7G methyltransferase</shortName>
    </alternativeName>
</protein>
<dbReference type="Gene3D" id="3.40.50.150">
    <property type="entry name" value="Vaccinia Virus protein VP39"/>
    <property type="match status" value="1"/>
</dbReference>
<dbReference type="InterPro" id="IPR003682">
    <property type="entry name" value="rRNA_ssu_MeTfrase_G"/>
</dbReference>
<comment type="caution">
    <text evidence="6">Lacks conserved residue(s) required for the propagation of feature annotation.</text>
</comment>
<keyword evidence="8" id="KW-1185">Reference proteome</keyword>
<evidence type="ECO:0000256" key="6">
    <source>
        <dbReference type="HAMAP-Rule" id="MF_00074"/>
    </source>
</evidence>
<dbReference type="GO" id="GO:0032259">
    <property type="term" value="P:methylation"/>
    <property type="evidence" value="ECO:0007669"/>
    <property type="project" value="UniProtKB-KW"/>
</dbReference>
<keyword evidence="5 6" id="KW-0949">S-adenosyl-L-methionine</keyword>
<dbReference type="PIRSF" id="PIRSF003078">
    <property type="entry name" value="GidB"/>
    <property type="match status" value="1"/>
</dbReference>
<evidence type="ECO:0000256" key="5">
    <source>
        <dbReference type="ARBA" id="ARBA00022691"/>
    </source>
</evidence>
<dbReference type="InterPro" id="IPR029063">
    <property type="entry name" value="SAM-dependent_MTases_sf"/>
</dbReference>
<dbReference type="PANTHER" id="PTHR31760:SF0">
    <property type="entry name" value="S-ADENOSYL-L-METHIONINE-DEPENDENT METHYLTRANSFERASES SUPERFAMILY PROTEIN"/>
    <property type="match status" value="1"/>
</dbReference>
<dbReference type="Pfam" id="PF02527">
    <property type="entry name" value="GidB"/>
    <property type="match status" value="1"/>
</dbReference>